<feature type="domain" description="MPN" evidence="21">
    <location>
        <begin position="738"/>
        <end position="875"/>
    </location>
</feature>
<evidence type="ECO:0000313" key="22">
    <source>
        <dbReference type="EMBL" id="PVU98940.1"/>
    </source>
</evidence>
<organism evidence="22 23">
    <name type="scientific">Furculomyces boomerangus</name>
    <dbReference type="NCBI Taxonomy" id="61424"/>
    <lineage>
        <taxon>Eukaryota</taxon>
        <taxon>Fungi</taxon>
        <taxon>Fungi incertae sedis</taxon>
        <taxon>Zoopagomycota</taxon>
        <taxon>Kickxellomycotina</taxon>
        <taxon>Harpellomycetes</taxon>
        <taxon>Harpellales</taxon>
        <taxon>Harpellaceae</taxon>
        <taxon>Furculomyces</taxon>
    </lineage>
</organism>
<evidence type="ECO:0000259" key="21">
    <source>
        <dbReference type="PROSITE" id="PS50249"/>
    </source>
</evidence>
<keyword evidence="13" id="KW-0736">Signalosome</keyword>
<proteinExistence type="inferred from homology"/>
<evidence type="ECO:0000256" key="10">
    <source>
        <dbReference type="ARBA" id="ARBA00022676"/>
    </source>
</evidence>
<dbReference type="Pfam" id="PF00982">
    <property type="entry name" value="Glyco_transf_20"/>
    <property type="match status" value="1"/>
</dbReference>
<keyword evidence="16" id="KW-0482">Metalloprotease</keyword>
<keyword evidence="9" id="KW-0645">Protease</keyword>
<dbReference type="CDD" id="cd08069">
    <property type="entry name" value="MPN_RPN11_CSN5"/>
    <property type="match status" value="1"/>
</dbReference>
<dbReference type="GO" id="GO:0005992">
    <property type="term" value="P:trehalose biosynthetic process"/>
    <property type="evidence" value="ECO:0007669"/>
    <property type="project" value="InterPro"/>
</dbReference>
<evidence type="ECO:0000256" key="11">
    <source>
        <dbReference type="ARBA" id="ARBA00022679"/>
    </source>
</evidence>
<dbReference type="FunFam" id="3.40.50.2000:FF:000035">
    <property type="entry name" value="Trehalose-6-phosphate synthase"/>
    <property type="match status" value="1"/>
</dbReference>
<evidence type="ECO:0000256" key="12">
    <source>
        <dbReference type="ARBA" id="ARBA00022723"/>
    </source>
</evidence>
<dbReference type="GO" id="GO:0003825">
    <property type="term" value="F:alpha,alpha-trehalose-phosphate synthase (UDP-forming) activity"/>
    <property type="evidence" value="ECO:0007669"/>
    <property type="project" value="UniProtKB-EC"/>
</dbReference>
<comment type="subcellular location">
    <subcellularLocation>
        <location evidence="2">Cytoplasm</location>
    </subcellularLocation>
    <subcellularLocation>
        <location evidence="1">Nucleus</location>
    </subcellularLocation>
</comment>
<dbReference type="EC" id="2.4.1.15" evidence="6"/>
<evidence type="ECO:0000256" key="4">
    <source>
        <dbReference type="ARBA" id="ARBA00006008"/>
    </source>
</evidence>
<dbReference type="InterPro" id="IPR037518">
    <property type="entry name" value="MPN"/>
</dbReference>
<evidence type="ECO:0000256" key="15">
    <source>
        <dbReference type="ARBA" id="ARBA00022833"/>
    </source>
</evidence>
<keyword evidence="23" id="KW-1185">Reference proteome</keyword>
<dbReference type="CDD" id="cd03788">
    <property type="entry name" value="GT20_TPS"/>
    <property type="match status" value="1"/>
</dbReference>
<evidence type="ECO:0000256" key="3">
    <source>
        <dbReference type="ARBA" id="ARBA00005409"/>
    </source>
</evidence>
<dbReference type="GO" id="GO:0005946">
    <property type="term" value="C:alpha,alpha-trehalose-phosphate synthase complex (UDP-forming)"/>
    <property type="evidence" value="ECO:0007669"/>
    <property type="project" value="TreeGrafter"/>
</dbReference>
<evidence type="ECO:0000256" key="14">
    <source>
        <dbReference type="ARBA" id="ARBA00022801"/>
    </source>
</evidence>
<comment type="similarity">
    <text evidence="3">In the N-terminal section; belongs to the glycosyltransferase 20 family.</text>
</comment>
<keyword evidence="14" id="KW-0378">Hydrolase</keyword>
<dbReference type="GO" id="GO:0008180">
    <property type="term" value="C:COP9 signalosome"/>
    <property type="evidence" value="ECO:0007669"/>
    <property type="project" value="UniProtKB-KW"/>
</dbReference>
<dbReference type="FunFam" id="3.40.50.2000:FF:000007">
    <property type="entry name" value="Trehalose-6-phosphate synthase"/>
    <property type="match status" value="1"/>
</dbReference>
<dbReference type="InterPro" id="IPR001830">
    <property type="entry name" value="Glyco_trans_20"/>
</dbReference>
<dbReference type="Gene3D" id="3.40.50.2000">
    <property type="entry name" value="Glycogen Phosphorylase B"/>
    <property type="match status" value="2"/>
</dbReference>
<evidence type="ECO:0000256" key="18">
    <source>
        <dbReference type="ARBA" id="ARBA00024331"/>
    </source>
</evidence>
<evidence type="ECO:0000256" key="17">
    <source>
        <dbReference type="ARBA" id="ARBA00023242"/>
    </source>
</evidence>
<dbReference type="InterPro" id="IPR012766">
    <property type="entry name" value="Trehalose_OtsA"/>
</dbReference>
<dbReference type="NCBIfam" id="TIGR02400">
    <property type="entry name" value="trehalose_OtsA"/>
    <property type="match status" value="1"/>
</dbReference>
<dbReference type="SUPFAM" id="SSF102712">
    <property type="entry name" value="JAB1/MPN domain"/>
    <property type="match status" value="1"/>
</dbReference>
<dbReference type="AlphaFoldDB" id="A0A2T9Z2X3"/>
<dbReference type="PANTHER" id="PTHR10788">
    <property type="entry name" value="TREHALOSE-6-PHOSPHATE SYNTHASE"/>
    <property type="match status" value="1"/>
</dbReference>
<evidence type="ECO:0000256" key="16">
    <source>
        <dbReference type="ARBA" id="ARBA00023049"/>
    </source>
</evidence>
<name>A0A2T9Z2X3_9FUNG</name>
<keyword evidence="15" id="KW-0862">Zinc</keyword>
<evidence type="ECO:0000256" key="5">
    <source>
        <dbReference type="ARBA" id="ARBA00008799"/>
    </source>
</evidence>
<accession>A0A2T9Z2X3</accession>
<dbReference type="Pfam" id="PF02358">
    <property type="entry name" value="Trehalose_PPase"/>
    <property type="match status" value="1"/>
</dbReference>
<reference evidence="22 23" key="1">
    <citation type="journal article" date="2018" name="MBio">
        <title>Comparative Genomics Reveals the Core Gene Toolbox for the Fungus-Insect Symbiosis.</title>
        <authorList>
            <person name="Wang Y."/>
            <person name="Stata M."/>
            <person name="Wang W."/>
            <person name="Stajich J.E."/>
            <person name="White M.M."/>
            <person name="Moncalvo J.M."/>
        </authorList>
    </citation>
    <scope>NUCLEOTIDE SEQUENCE [LARGE SCALE GENOMIC DNA]</scope>
    <source>
        <strain evidence="22 23">AUS-77-4</strain>
    </source>
</reference>
<dbReference type="STRING" id="61424.A0A2T9Z2X3"/>
<keyword evidence="10" id="KW-0328">Glycosyltransferase</keyword>
<gene>
    <name evidence="22" type="ORF">BB559_001142</name>
</gene>
<dbReference type="EMBL" id="MBFT01000061">
    <property type="protein sequence ID" value="PVU98940.1"/>
    <property type="molecule type" value="Genomic_DNA"/>
</dbReference>
<dbReference type="GO" id="GO:0006508">
    <property type="term" value="P:proteolysis"/>
    <property type="evidence" value="ECO:0007669"/>
    <property type="project" value="UniProtKB-KW"/>
</dbReference>
<keyword evidence="11" id="KW-0808">Transferase</keyword>
<evidence type="ECO:0000256" key="8">
    <source>
        <dbReference type="ARBA" id="ARBA00022490"/>
    </source>
</evidence>
<comment type="caution">
    <text evidence="22">The sequence shown here is derived from an EMBL/GenBank/DDBJ whole genome shotgun (WGS) entry which is preliminary data.</text>
</comment>
<evidence type="ECO:0000256" key="9">
    <source>
        <dbReference type="ARBA" id="ARBA00022670"/>
    </source>
</evidence>
<comment type="similarity">
    <text evidence="5">Belongs to the glycosyltransferase 20 family.</text>
</comment>
<dbReference type="GO" id="GO:0005829">
    <property type="term" value="C:cytosol"/>
    <property type="evidence" value="ECO:0007669"/>
    <property type="project" value="TreeGrafter"/>
</dbReference>
<dbReference type="GO" id="GO:0004805">
    <property type="term" value="F:trehalose-phosphatase activity"/>
    <property type="evidence" value="ECO:0007669"/>
    <property type="project" value="TreeGrafter"/>
</dbReference>
<dbReference type="Gene3D" id="3.40.50.1000">
    <property type="entry name" value="HAD superfamily/HAD-like"/>
    <property type="match status" value="1"/>
</dbReference>
<dbReference type="PROSITE" id="PS50249">
    <property type="entry name" value="MPN"/>
    <property type="match status" value="1"/>
</dbReference>
<keyword evidence="8" id="KW-0963">Cytoplasm</keyword>
<dbReference type="InterPro" id="IPR000555">
    <property type="entry name" value="JAMM/MPN+_dom"/>
</dbReference>
<dbReference type="GO" id="GO:0046872">
    <property type="term" value="F:metal ion binding"/>
    <property type="evidence" value="ECO:0007669"/>
    <property type="project" value="UniProtKB-KW"/>
</dbReference>
<dbReference type="InterPro" id="IPR023214">
    <property type="entry name" value="HAD_sf"/>
</dbReference>
<dbReference type="Proteomes" id="UP000245699">
    <property type="component" value="Unassembled WGS sequence"/>
</dbReference>
<dbReference type="InterPro" id="IPR003337">
    <property type="entry name" value="Trehalose_PPase"/>
</dbReference>
<dbReference type="PANTHER" id="PTHR10788:SF106">
    <property type="entry name" value="BCDNA.GH08860"/>
    <property type="match status" value="1"/>
</dbReference>
<protein>
    <recommendedName>
        <fullName evidence="7">COP9 signalosome complex subunit 5</fullName>
        <ecNumber evidence="6">2.4.1.15</ecNumber>
    </recommendedName>
    <alternativeName>
        <fullName evidence="19">UDP-glucose-glucosephosphate glucosyltransferase</fullName>
    </alternativeName>
</protein>
<evidence type="ECO:0000256" key="19">
    <source>
        <dbReference type="ARBA" id="ARBA00029654"/>
    </source>
</evidence>
<evidence type="ECO:0000256" key="20">
    <source>
        <dbReference type="ARBA" id="ARBA00048039"/>
    </source>
</evidence>
<dbReference type="Gene3D" id="3.40.140.10">
    <property type="entry name" value="Cytidine Deaminase, domain 2"/>
    <property type="match status" value="1"/>
</dbReference>
<evidence type="ECO:0000256" key="6">
    <source>
        <dbReference type="ARBA" id="ARBA00012538"/>
    </source>
</evidence>
<dbReference type="SUPFAM" id="SSF56784">
    <property type="entry name" value="HAD-like"/>
    <property type="match status" value="1"/>
</dbReference>
<evidence type="ECO:0000313" key="23">
    <source>
        <dbReference type="Proteomes" id="UP000245699"/>
    </source>
</evidence>
<keyword evidence="12" id="KW-0479">Metal-binding</keyword>
<dbReference type="SMART" id="SM00232">
    <property type="entry name" value="JAB_MPN"/>
    <property type="match status" value="1"/>
</dbReference>
<dbReference type="Pfam" id="PF01398">
    <property type="entry name" value="JAB"/>
    <property type="match status" value="1"/>
</dbReference>
<evidence type="ECO:0000256" key="2">
    <source>
        <dbReference type="ARBA" id="ARBA00004496"/>
    </source>
</evidence>
<dbReference type="InterPro" id="IPR036412">
    <property type="entry name" value="HAD-like_sf"/>
</dbReference>
<keyword evidence="17" id="KW-0539">Nucleus</keyword>
<comment type="similarity">
    <text evidence="4">Belongs to the peptidase M67A family. CSN5 subfamily.</text>
</comment>
<dbReference type="SUPFAM" id="SSF53756">
    <property type="entry name" value="UDP-Glycosyltransferase/glycogen phosphorylase"/>
    <property type="match status" value="1"/>
</dbReference>
<dbReference type="OrthoDB" id="755951at2759"/>
<evidence type="ECO:0000256" key="13">
    <source>
        <dbReference type="ARBA" id="ARBA00022790"/>
    </source>
</evidence>
<evidence type="ECO:0000256" key="7">
    <source>
        <dbReference type="ARBA" id="ARBA00014880"/>
    </source>
</evidence>
<comment type="catalytic activity">
    <reaction evidence="20">
        <text>D-glucose 6-phosphate + UDP-alpha-D-glucose = alpha,alpha-trehalose 6-phosphate + UDP + H(+)</text>
        <dbReference type="Rhea" id="RHEA:18889"/>
        <dbReference type="ChEBI" id="CHEBI:15378"/>
        <dbReference type="ChEBI" id="CHEBI:58223"/>
        <dbReference type="ChEBI" id="CHEBI:58429"/>
        <dbReference type="ChEBI" id="CHEBI:58885"/>
        <dbReference type="ChEBI" id="CHEBI:61548"/>
        <dbReference type="EC" id="2.4.1.15"/>
    </reaction>
</comment>
<comment type="pathway">
    <text evidence="18">Carbohydrate biosynthesis.</text>
</comment>
<dbReference type="GO" id="GO:0008237">
    <property type="term" value="F:metallopeptidase activity"/>
    <property type="evidence" value="ECO:0007669"/>
    <property type="project" value="UniProtKB-KW"/>
</dbReference>
<dbReference type="FunFam" id="3.40.140.10:FF:000203">
    <property type="entry name" value="COP9 signalosome complex subunit 5"/>
    <property type="match status" value="1"/>
</dbReference>
<evidence type="ECO:0000256" key="1">
    <source>
        <dbReference type="ARBA" id="ARBA00004123"/>
    </source>
</evidence>
<sequence>MPSMGSNGKSARLIVVSNRLPVTLTKNDMSWDVKLSSGGLVTALSGLKTEIPFTWVGWPGQDFSGKDQIKVSQLLKQNSCVPVFLNDEVADLHYNGFSNSEIDFDKKAWDAYKQANEEFAKAVLEIVENGDLIWVHDYHLMLLCKLLQKEMIKCKKNVKIGWFLHTPFPSSEIYRILPVRKEILEGVLAADLIGFHTYDYARHFLSSCTRILGLPTNSNGIDFEGRKISVEIFPIGIDPKLFQNVLLTQPVKNRIAEFEDQFKGKRVIVGVDRLDYIKGVPQKFMAYQHLLKTHPEYVGKVVFVQVAVPSRGDVEQYQELMVNVNELVGLINGKYGTVEYTPIHFLHKSVDLNELTSLYAISDICLVTSTRDGMNLVSYEYVACQKKRNGVLILSEFAGAAQSLNGSLIINPWNCEEVAETLHKALSMSAEVKASNYEKMSRYVNKHTAAYWGVSFVSALKKLTSSNIELSLKMPVLTPKTVASEFMNAVGIRPIIINYDGTLIPTHEIPDFAAPTKQVLHMLRKLVDTPNTVVYILSGRTRTQLERWFEGIDVGMVAEYGCFYRHPTKIQEILDFGLIEDNFKNLSFSPQRNSFIQPIQVDNSWYSLSNYTNSAWYDSVLPLFHYYTERTPGSFIEMKEINVTWHYRMAETEFGLFQANELQINLEKVLAHLPVSVLVGNKTLEVYPTSIGTAYALRFESINKIESEHSVYKYDSEYQNNQIKLQKWKEQPDYFKYVKISSVALIKMVDHACRGGEIEVMGLLQGKIRDDTMIVMDVFDLPVEGTETRVNAHHEANEYMVQYLENSKKVNRPENAIGWYHSHPGYGCWLSGIDVTTQELNQKYQEPWLAIVVDPKRTTATGRVDIGAFRTCPINQRTNDFNSNDFEVIPDEKATDFDAHSNMYYQLEISYFKSDIDTALLESMWDNCWYNIISRSTSAKHEEYSNSKLAQLSKKLGEIPHQSLGEEGVVSGKDKEKYEKYKIVSGFPEELLFGKGKVNPVLNNNLELVVYL</sequence>